<evidence type="ECO:0000256" key="6">
    <source>
        <dbReference type="ARBA" id="ARBA00013376"/>
    </source>
</evidence>
<comment type="caution">
    <text evidence="19">The sequence shown here is derived from an EMBL/GenBank/DDBJ whole genome shotgun (WGS) entry which is preliminary data.</text>
</comment>
<evidence type="ECO:0000256" key="3">
    <source>
        <dbReference type="ARBA" id="ARBA00005062"/>
    </source>
</evidence>
<comment type="pathway">
    <text evidence="3 16">Amino-acid biosynthesis; L-methionine biosynthesis via de novo pathway; L-homoserine from L-aspartate: step 3/3.</text>
</comment>
<keyword evidence="12 16" id="KW-0486">Methionine biosynthesis</keyword>
<dbReference type="PROSITE" id="PS01042">
    <property type="entry name" value="HOMOSER_DHGENASE"/>
    <property type="match status" value="1"/>
</dbReference>
<evidence type="ECO:0000256" key="16">
    <source>
        <dbReference type="RuleBase" id="RU000579"/>
    </source>
</evidence>
<comment type="cofactor">
    <cofactor evidence="1">
        <name>a metal cation</name>
        <dbReference type="ChEBI" id="CHEBI:25213"/>
    </cofactor>
</comment>
<dbReference type="Gene3D" id="3.30.360.10">
    <property type="entry name" value="Dihydrodipicolinate Reductase, domain 2"/>
    <property type="match status" value="1"/>
</dbReference>
<evidence type="ECO:0000256" key="2">
    <source>
        <dbReference type="ARBA" id="ARBA00005056"/>
    </source>
</evidence>
<evidence type="ECO:0000256" key="10">
    <source>
        <dbReference type="ARBA" id="ARBA00023002"/>
    </source>
</evidence>
<dbReference type="SUPFAM" id="SSF51735">
    <property type="entry name" value="NAD(P)-binding Rossmann-fold domains"/>
    <property type="match status" value="1"/>
</dbReference>
<comment type="catalytic activity">
    <reaction evidence="14">
        <text>L-homoserine + NADP(+) = L-aspartate 4-semialdehyde + NADPH + H(+)</text>
        <dbReference type="Rhea" id="RHEA:15761"/>
        <dbReference type="ChEBI" id="CHEBI:15378"/>
        <dbReference type="ChEBI" id="CHEBI:57476"/>
        <dbReference type="ChEBI" id="CHEBI:57783"/>
        <dbReference type="ChEBI" id="CHEBI:58349"/>
        <dbReference type="ChEBI" id="CHEBI:537519"/>
        <dbReference type="EC" id="1.1.1.3"/>
    </reaction>
    <physiologicalReaction direction="right-to-left" evidence="14">
        <dbReference type="Rhea" id="RHEA:15763"/>
    </physiologicalReaction>
</comment>
<evidence type="ECO:0000256" key="13">
    <source>
        <dbReference type="ARBA" id="ARBA00044930"/>
    </source>
</evidence>
<keyword evidence="7 16" id="KW-0028">Amino-acid biosynthesis</keyword>
<accession>A0ABP9B738</accession>
<dbReference type="InterPro" id="IPR002912">
    <property type="entry name" value="ACT_dom"/>
</dbReference>
<evidence type="ECO:0000256" key="12">
    <source>
        <dbReference type="ARBA" id="ARBA00023167"/>
    </source>
</evidence>
<gene>
    <name evidence="19" type="ORF">GCM10023352_07300</name>
</gene>
<dbReference type="PANTHER" id="PTHR43331:SF1">
    <property type="entry name" value="HOMOSERINE DEHYDROGENASE"/>
    <property type="match status" value="1"/>
</dbReference>
<keyword evidence="20" id="KW-1185">Reference proteome</keyword>
<dbReference type="Gene3D" id="3.40.50.720">
    <property type="entry name" value="NAD(P)-binding Rossmann-like Domain"/>
    <property type="match status" value="1"/>
</dbReference>
<dbReference type="RefSeq" id="WP_251379019.1">
    <property type="nucleotide sequence ID" value="NZ_BAABKP010000001.1"/>
</dbReference>
<keyword evidence="11" id="KW-0915">Sodium</keyword>
<evidence type="ECO:0000256" key="14">
    <source>
        <dbReference type="ARBA" id="ARBA00048841"/>
    </source>
</evidence>
<comment type="catalytic activity">
    <reaction evidence="15">
        <text>L-homoserine + NAD(+) = L-aspartate 4-semialdehyde + NADH + H(+)</text>
        <dbReference type="Rhea" id="RHEA:15757"/>
        <dbReference type="ChEBI" id="CHEBI:15378"/>
        <dbReference type="ChEBI" id="CHEBI:57476"/>
        <dbReference type="ChEBI" id="CHEBI:57540"/>
        <dbReference type="ChEBI" id="CHEBI:57945"/>
        <dbReference type="ChEBI" id="CHEBI:537519"/>
        <dbReference type="EC" id="1.1.1.3"/>
    </reaction>
    <physiologicalReaction direction="right-to-left" evidence="15">
        <dbReference type="Rhea" id="RHEA:15759"/>
    </physiologicalReaction>
</comment>
<dbReference type="Gene3D" id="3.30.70.260">
    <property type="match status" value="1"/>
</dbReference>
<dbReference type="PANTHER" id="PTHR43331">
    <property type="entry name" value="HOMOSERINE DEHYDROGENASE"/>
    <property type="match status" value="1"/>
</dbReference>
<evidence type="ECO:0000256" key="1">
    <source>
        <dbReference type="ARBA" id="ARBA00001920"/>
    </source>
</evidence>
<dbReference type="InterPro" id="IPR036291">
    <property type="entry name" value="NAD(P)-bd_dom_sf"/>
</dbReference>
<evidence type="ECO:0000256" key="8">
    <source>
        <dbReference type="ARBA" id="ARBA00022697"/>
    </source>
</evidence>
<dbReference type="Pfam" id="PF03447">
    <property type="entry name" value="NAD_binding_3"/>
    <property type="match status" value="1"/>
</dbReference>
<comment type="similarity">
    <text evidence="4 17">Belongs to the homoserine dehydrogenase family.</text>
</comment>
<evidence type="ECO:0000313" key="19">
    <source>
        <dbReference type="EMBL" id="GAA4791630.1"/>
    </source>
</evidence>
<dbReference type="PIRSF" id="PIRSF000098">
    <property type="entry name" value="Homoser_dehydrog"/>
    <property type="match status" value="1"/>
</dbReference>
<evidence type="ECO:0000256" key="15">
    <source>
        <dbReference type="ARBA" id="ARBA00049031"/>
    </source>
</evidence>
<dbReference type="Proteomes" id="UP001500187">
    <property type="component" value="Unassembled WGS sequence"/>
</dbReference>
<evidence type="ECO:0000256" key="5">
    <source>
        <dbReference type="ARBA" id="ARBA00013213"/>
    </source>
</evidence>
<comment type="function">
    <text evidence="13">Catalyzes the conversion of L-aspartate-beta-semialdehyde (L-Asa) to L-homoserine (L-Hse), the third step in the biosynthesis of threonine and methionine from aspartate.</text>
</comment>
<organism evidence="19 20">
    <name type="scientific">Rothia endophytica</name>
    <dbReference type="NCBI Taxonomy" id="1324766"/>
    <lineage>
        <taxon>Bacteria</taxon>
        <taxon>Bacillati</taxon>
        <taxon>Actinomycetota</taxon>
        <taxon>Actinomycetes</taxon>
        <taxon>Micrococcales</taxon>
        <taxon>Micrococcaceae</taxon>
        <taxon>Rothia</taxon>
    </lineage>
</organism>
<proteinExistence type="inferred from homology"/>
<name>A0ABP9B738_9MICC</name>
<dbReference type="InterPro" id="IPR016204">
    <property type="entry name" value="HDH"/>
</dbReference>
<dbReference type="EC" id="1.1.1.3" evidence="5 16"/>
<evidence type="ECO:0000256" key="7">
    <source>
        <dbReference type="ARBA" id="ARBA00022605"/>
    </source>
</evidence>
<keyword evidence="8 16" id="KW-0791">Threonine biosynthesis</keyword>
<dbReference type="SUPFAM" id="SSF55347">
    <property type="entry name" value="Glyceraldehyde-3-phosphate dehydrogenase-like, C-terminal domain"/>
    <property type="match status" value="1"/>
</dbReference>
<evidence type="ECO:0000256" key="17">
    <source>
        <dbReference type="RuleBase" id="RU004171"/>
    </source>
</evidence>
<protein>
    <recommendedName>
        <fullName evidence="6 16">Homoserine dehydrogenase</fullName>
        <ecNumber evidence="5 16">1.1.1.3</ecNumber>
    </recommendedName>
</protein>
<evidence type="ECO:0000256" key="9">
    <source>
        <dbReference type="ARBA" id="ARBA00022857"/>
    </source>
</evidence>
<comment type="pathway">
    <text evidence="2 16">Amino-acid biosynthesis; L-threonine biosynthesis; L-threonine from L-aspartate: step 3/5.</text>
</comment>
<reference evidence="20" key="1">
    <citation type="journal article" date="2019" name="Int. J. Syst. Evol. Microbiol.">
        <title>The Global Catalogue of Microorganisms (GCM) 10K type strain sequencing project: providing services to taxonomists for standard genome sequencing and annotation.</title>
        <authorList>
            <consortium name="The Broad Institute Genomics Platform"/>
            <consortium name="The Broad Institute Genome Sequencing Center for Infectious Disease"/>
            <person name="Wu L."/>
            <person name="Ma J."/>
        </authorList>
    </citation>
    <scope>NUCLEOTIDE SEQUENCE [LARGE SCALE GENOMIC DNA]</scope>
    <source>
        <strain evidence="20">JCM 18541</strain>
    </source>
</reference>
<dbReference type="EMBL" id="BAABKP010000001">
    <property type="protein sequence ID" value="GAA4791630.1"/>
    <property type="molecule type" value="Genomic_DNA"/>
</dbReference>
<keyword evidence="9 16" id="KW-0521">NADP</keyword>
<dbReference type="Pfam" id="PF01842">
    <property type="entry name" value="ACT"/>
    <property type="match status" value="1"/>
</dbReference>
<evidence type="ECO:0000259" key="18">
    <source>
        <dbReference type="PROSITE" id="PS51671"/>
    </source>
</evidence>
<evidence type="ECO:0000256" key="4">
    <source>
        <dbReference type="ARBA" id="ARBA00006753"/>
    </source>
</evidence>
<dbReference type="InterPro" id="IPR045865">
    <property type="entry name" value="ACT-like_dom_sf"/>
</dbReference>
<dbReference type="PROSITE" id="PS51671">
    <property type="entry name" value="ACT"/>
    <property type="match status" value="1"/>
</dbReference>
<dbReference type="InterPro" id="IPR019811">
    <property type="entry name" value="HDH_CS"/>
</dbReference>
<dbReference type="Pfam" id="PF00742">
    <property type="entry name" value="Homoserine_dh"/>
    <property type="match status" value="1"/>
</dbReference>
<sequence>MSSVPSIKVALLGAGNVGSQVARMLTEDAQVLSERIGAQIELIGIAVRDTSAKRHYSANPSLYTTDAEALIDAADVVIELTGGIEPARERILRALKAGKSVVSGNKALLAKHGVELAGAAAKSGAQLSYEAAVAGAIPILRPLRDSLAGDRVTRVLGIMNGTTNYILDQMHTTGAQFEDALAEAQRLGYAEADPTADVEGHDAASKAAIVASLAFHSDFTIDDVHCEGITSITADDVQAAEADGYVIKLLAVCERDGDGVNIRVNPTLVPVDHPLANVHGAFNAVFVQADNAGELMFYGPGAGGAPTASAVLGDFVSLSRRLVLGGPGVPESSYADLSATGMSDVVCRYSVGIVVEDKLGVLANIARIFAEHGVSIETMRQTKKRDGETAHAIIRIVTHRATDSNLRKTMAVVDALDTVNEITSVIRVED</sequence>
<keyword evidence="10 16" id="KW-0560">Oxidoreductase</keyword>
<evidence type="ECO:0000256" key="11">
    <source>
        <dbReference type="ARBA" id="ARBA00023053"/>
    </source>
</evidence>
<feature type="domain" description="ACT" evidence="18">
    <location>
        <begin position="350"/>
        <end position="430"/>
    </location>
</feature>
<evidence type="ECO:0000313" key="20">
    <source>
        <dbReference type="Proteomes" id="UP001500187"/>
    </source>
</evidence>
<dbReference type="InterPro" id="IPR001342">
    <property type="entry name" value="HDH_cat"/>
</dbReference>
<dbReference type="SUPFAM" id="SSF55021">
    <property type="entry name" value="ACT-like"/>
    <property type="match status" value="1"/>
</dbReference>
<dbReference type="InterPro" id="IPR005106">
    <property type="entry name" value="Asp/hSer_DH_NAD-bd"/>
</dbReference>
<dbReference type="NCBIfam" id="NF004976">
    <property type="entry name" value="PRK06349.1"/>
    <property type="match status" value="1"/>
</dbReference>
<dbReference type="CDD" id="cd04881">
    <property type="entry name" value="ACT_HSDH-Hom"/>
    <property type="match status" value="1"/>
</dbReference>